<dbReference type="InParanoid" id="A0A165JK12"/>
<evidence type="ECO:0000313" key="3">
    <source>
        <dbReference type="Proteomes" id="UP000077266"/>
    </source>
</evidence>
<dbReference type="EMBL" id="KV425965">
    <property type="protein sequence ID" value="KZV94953.1"/>
    <property type="molecule type" value="Genomic_DNA"/>
</dbReference>
<proteinExistence type="predicted"/>
<accession>A0A165JK12</accession>
<feature type="region of interest" description="Disordered" evidence="1">
    <location>
        <begin position="255"/>
        <end position="318"/>
    </location>
</feature>
<protein>
    <submittedName>
        <fullName evidence="2">Uncharacterized protein</fullName>
    </submittedName>
</protein>
<dbReference type="Proteomes" id="UP000077266">
    <property type="component" value="Unassembled WGS sequence"/>
</dbReference>
<feature type="region of interest" description="Disordered" evidence="1">
    <location>
        <begin position="1"/>
        <end position="24"/>
    </location>
</feature>
<feature type="compositionally biased region" description="Low complexity" evidence="1">
    <location>
        <begin position="280"/>
        <end position="290"/>
    </location>
</feature>
<organism evidence="2 3">
    <name type="scientific">Exidia glandulosa HHB12029</name>
    <dbReference type="NCBI Taxonomy" id="1314781"/>
    <lineage>
        <taxon>Eukaryota</taxon>
        <taxon>Fungi</taxon>
        <taxon>Dikarya</taxon>
        <taxon>Basidiomycota</taxon>
        <taxon>Agaricomycotina</taxon>
        <taxon>Agaricomycetes</taxon>
        <taxon>Auriculariales</taxon>
        <taxon>Exidiaceae</taxon>
        <taxon>Exidia</taxon>
    </lineage>
</organism>
<keyword evidence="3" id="KW-1185">Reference proteome</keyword>
<evidence type="ECO:0000256" key="1">
    <source>
        <dbReference type="SAM" id="MobiDB-lite"/>
    </source>
</evidence>
<gene>
    <name evidence="2" type="ORF">EXIGLDRAFT_766681</name>
</gene>
<reference evidence="2 3" key="1">
    <citation type="journal article" date="2016" name="Mol. Biol. Evol.">
        <title>Comparative Genomics of Early-Diverging Mushroom-Forming Fungi Provides Insights into the Origins of Lignocellulose Decay Capabilities.</title>
        <authorList>
            <person name="Nagy L.G."/>
            <person name="Riley R."/>
            <person name="Tritt A."/>
            <person name="Adam C."/>
            <person name="Daum C."/>
            <person name="Floudas D."/>
            <person name="Sun H."/>
            <person name="Yadav J.S."/>
            <person name="Pangilinan J."/>
            <person name="Larsson K.H."/>
            <person name="Matsuura K."/>
            <person name="Barry K."/>
            <person name="Labutti K."/>
            <person name="Kuo R."/>
            <person name="Ohm R.A."/>
            <person name="Bhattacharya S.S."/>
            <person name="Shirouzu T."/>
            <person name="Yoshinaga Y."/>
            <person name="Martin F.M."/>
            <person name="Grigoriev I.V."/>
            <person name="Hibbett D.S."/>
        </authorList>
    </citation>
    <scope>NUCLEOTIDE SEQUENCE [LARGE SCALE GENOMIC DNA]</scope>
    <source>
        <strain evidence="2 3">HHB12029</strain>
    </source>
</reference>
<sequence>MPAASAVCPPTRPKRSPRYDPKRHPVTIGRIYQMECSVREPILKAITVERNRSPLTVSLTPSMLSSKAYLKKKDADLKERPCLVTSIRGEEPSIVPFATFEGQPITKLDLHTQHWAVAVGATPAWPEGRSSIPISPDWPESYEKPVYALVKAIPVGDRRFGGLYEYWPRDERGYRLRRADGTNVVQRNFKLTAETIADFGRLTRQIQQEYEALTPEQRTVWNDSWDAAQLLQDVAQSSIASQMSRFTAPPAVRGMTPGLQPTTPLAPLVLPNKTTAANDTPVPTSPTSPTAQGPGSGSTKKKKRTSLLSIGLSMGART</sequence>
<evidence type="ECO:0000313" key="2">
    <source>
        <dbReference type="EMBL" id="KZV94953.1"/>
    </source>
</evidence>
<dbReference type="AlphaFoldDB" id="A0A165JK12"/>
<name>A0A165JK12_EXIGL</name>